<feature type="transmembrane region" description="Helical" evidence="7">
    <location>
        <begin position="376"/>
        <end position="398"/>
    </location>
</feature>
<evidence type="ECO:0000256" key="3">
    <source>
        <dbReference type="ARBA" id="ARBA00022448"/>
    </source>
</evidence>
<evidence type="ECO:0000313" key="9">
    <source>
        <dbReference type="Proteomes" id="UP000192903"/>
    </source>
</evidence>
<evidence type="ECO:0000313" key="8">
    <source>
        <dbReference type="EMBL" id="SMF72240.1"/>
    </source>
</evidence>
<feature type="transmembrane region" description="Helical" evidence="7">
    <location>
        <begin position="314"/>
        <end position="337"/>
    </location>
</feature>
<comment type="similarity">
    <text evidence="2">Belongs to the major facilitator superfamily.</text>
</comment>
<dbReference type="InterPro" id="IPR004752">
    <property type="entry name" value="AmpG_permease/AT-1"/>
</dbReference>
<keyword evidence="9" id="KW-1185">Reference proteome</keyword>
<evidence type="ECO:0000256" key="1">
    <source>
        <dbReference type="ARBA" id="ARBA00004141"/>
    </source>
</evidence>
<sequence>MSEAVQTGKVSPLLVLSGIGGLYVAQSVIGGITWTGLPAIMRSEGVPLDQIGYVSLIALPWALKFLWSPWVERYRLPPAGKNRSAEIVAIGGLICVVGLFLAGNLSPGEAMPLLGCLTIVAFAASTVDIACDGFAVQSLAKAEHGWGNAAQVGGAYLGSAIGGGLFLFLVGIFGWSWAAWTMTAVLVLLGLPFLLGAARNLPEEARQHVPSLGAALKRLELRRGLLVSAVFVVAQKTAMGMIGPFLVDAGFDVATIGLLNGLGSIFVGLGAALLGGLCVRLWGVRAVLVLSLLIQAAFLALFSFAAFTRLLPESLLVIAAIGSSSGIMAFGFVALYAQFMRWSDPKQAGVDFTLFQCMDALVSIIGGMLAGQVANAFGYGIFFGCAAALAVGAAPAIATAAKPENAVA</sequence>
<evidence type="ECO:0000256" key="6">
    <source>
        <dbReference type="ARBA" id="ARBA00023136"/>
    </source>
</evidence>
<dbReference type="OrthoDB" id="9787815at2"/>
<feature type="transmembrane region" description="Helical" evidence="7">
    <location>
        <begin position="225"/>
        <end position="247"/>
    </location>
</feature>
<dbReference type="AlphaFoldDB" id="A0A1X7GN31"/>
<dbReference type="RefSeq" id="WP_143531783.1">
    <property type="nucleotide sequence ID" value="NZ_FXAF01000011.1"/>
</dbReference>
<comment type="subcellular location">
    <subcellularLocation>
        <location evidence="1">Membrane</location>
        <topology evidence="1">Multi-pass membrane protein</topology>
    </subcellularLocation>
</comment>
<evidence type="ECO:0000256" key="4">
    <source>
        <dbReference type="ARBA" id="ARBA00022692"/>
    </source>
</evidence>
<feature type="transmembrane region" description="Helical" evidence="7">
    <location>
        <begin position="50"/>
        <end position="67"/>
    </location>
</feature>
<evidence type="ECO:0000256" key="5">
    <source>
        <dbReference type="ARBA" id="ARBA00022989"/>
    </source>
</evidence>
<keyword evidence="5 7" id="KW-1133">Transmembrane helix</keyword>
<keyword evidence="3" id="KW-0813">Transport</keyword>
<dbReference type="GO" id="GO:0016020">
    <property type="term" value="C:membrane"/>
    <property type="evidence" value="ECO:0007669"/>
    <property type="project" value="UniProtKB-SubCell"/>
</dbReference>
<reference evidence="9" key="1">
    <citation type="submission" date="2017-04" db="EMBL/GenBank/DDBJ databases">
        <authorList>
            <person name="Varghese N."/>
            <person name="Submissions S."/>
        </authorList>
    </citation>
    <scope>NUCLEOTIDE SEQUENCE [LARGE SCALE GENOMIC DNA]</scope>
    <source>
        <strain evidence="9">B4P</strain>
    </source>
</reference>
<dbReference type="STRING" id="464029.SAMN02982989_4162"/>
<feature type="transmembrane region" description="Helical" evidence="7">
    <location>
        <begin position="111"/>
        <end position="131"/>
    </location>
</feature>
<dbReference type="Proteomes" id="UP000192903">
    <property type="component" value="Unassembled WGS sequence"/>
</dbReference>
<feature type="transmembrane region" description="Helical" evidence="7">
    <location>
        <begin position="286"/>
        <end position="308"/>
    </location>
</feature>
<dbReference type="PANTHER" id="PTHR12778">
    <property type="entry name" value="SOLUTE CARRIER FAMILY 33 ACETYL-COA TRANSPORTER -RELATED"/>
    <property type="match status" value="1"/>
</dbReference>
<gene>
    <name evidence="8" type="ORF">SAMN02982989_4162</name>
</gene>
<dbReference type="GO" id="GO:0022857">
    <property type="term" value="F:transmembrane transporter activity"/>
    <property type="evidence" value="ECO:0007669"/>
    <property type="project" value="InterPro"/>
</dbReference>
<dbReference type="PANTHER" id="PTHR12778:SF10">
    <property type="entry name" value="MAJOR FACILITATOR SUPERFAMILY DOMAIN-CONTAINING PROTEIN 3"/>
    <property type="match status" value="1"/>
</dbReference>
<dbReference type="Gene3D" id="1.20.1250.20">
    <property type="entry name" value="MFS general substrate transporter like domains"/>
    <property type="match status" value="2"/>
</dbReference>
<dbReference type="Pfam" id="PF07690">
    <property type="entry name" value="MFS_1"/>
    <property type="match status" value="1"/>
</dbReference>
<name>A0A1X7GN31_9HYPH</name>
<keyword evidence="6 7" id="KW-0472">Membrane</keyword>
<feature type="transmembrane region" description="Helical" evidence="7">
    <location>
        <begin position="179"/>
        <end position="198"/>
    </location>
</feature>
<evidence type="ECO:0000256" key="7">
    <source>
        <dbReference type="SAM" id="Phobius"/>
    </source>
</evidence>
<dbReference type="InterPro" id="IPR036259">
    <property type="entry name" value="MFS_trans_sf"/>
</dbReference>
<dbReference type="EMBL" id="FXAF01000011">
    <property type="protein sequence ID" value="SMF72240.1"/>
    <property type="molecule type" value="Genomic_DNA"/>
</dbReference>
<feature type="transmembrane region" description="Helical" evidence="7">
    <location>
        <begin position="253"/>
        <end position="274"/>
    </location>
</feature>
<feature type="transmembrane region" description="Helical" evidence="7">
    <location>
        <begin position="12"/>
        <end position="34"/>
    </location>
</feature>
<protein>
    <submittedName>
        <fullName evidence="8">MFS transporter, putative signal transducer</fullName>
    </submittedName>
</protein>
<evidence type="ECO:0000256" key="2">
    <source>
        <dbReference type="ARBA" id="ARBA00008335"/>
    </source>
</evidence>
<feature type="transmembrane region" description="Helical" evidence="7">
    <location>
        <begin position="152"/>
        <end position="173"/>
    </location>
</feature>
<accession>A0A1X7GN31</accession>
<keyword evidence="4 7" id="KW-0812">Transmembrane</keyword>
<organism evidence="8 9">
    <name type="scientific">Xaviernesmea oryzae</name>
    <dbReference type="NCBI Taxonomy" id="464029"/>
    <lineage>
        <taxon>Bacteria</taxon>
        <taxon>Pseudomonadati</taxon>
        <taxon>Pseudomonadota</taxon>
        <taxon>Alphaproteobacteria</taxon>
        <taxon>Hyphomicrobiales</taxon>
        <taxon>Rhizobiaceae</taxon>
        <taxon>Rhizobium/Agrobacterium group</taxon>
        <taxon>Xaviernesmea</taxon>
    </lineage>
</organism>
<dbReference type="SUPFAM" id="SSF103473">
    <property type="entry name" value="MFS general substrate transporter"/>
    <property type="match status" value="1"/>
</dbReference>
<feature type="transmembrane region" description="Helical" evidence="7">
    <location>
        <begin position="349"/>
        <end position="370"/>
    </location>
</feature>
<feature type="transmembrane region" description="Helical" evidence="7">
    <location>
        <begin position="87"/>
        <end position="105"/>
    </location>
</feature>
<proteinExistence type="inferred from homology"/>
<dbReference type="InterPro" id="IPR011701">
    <property type="entry name" value="MFS"/>
</dbReference>